<evidence type="ECO:0000313" key="1">
    <source>
        <dbReference type="EnsemblPlants" id="QL05p029849:mrna"/>
    </source>
</evidence>
<dbReference type="EnsemblPlants" id="QL05p029849:mrna">
    <property type="protein sequence ID" value="QL05p029849:mrna"/>
    <property type="gene ID" value="QL05p029849"/>
</dbReference>
<proteinExistence type="predicted"/>
<organism evidence="1 2">
    <name type="scientific">Quercus lobata</name>
    <name type="common">Valley oak</name>
    <dbReference type="NCBI Taxonomy" id="97700"/>
    <lineage>
        <taxon>Eukaryota</taxon>
        <taxon>Viridiplantae</taxon>
        <taxon>Streptophyta</taxon>
        <taxon>Embryophyta</taxon>
        <taxon>Tracheophyta</taxon>
        <taxon>Spermatophyta</taxon>
        <taxon>Magnoliopsida</taxon>
        <taxon>eudicotyledons</taxon>
        <taxon>Gunneridae</taxon>
        <taxon>Pentapetalae</taxon>
        <taxon>rosids</taxon>
        <taxon>fabids</taxon>
        <taxon>Fagales</taxon>
        <taxon>Fagaceae</taxon>
        <taxon>Quercus</taxon>
    </lineage>
</organism>
<dbReference type="EMBL" id="LRBV02000005">
    <property type="status" value="NOT_ANNOTATED_CDS"/>
    <property type="molecule type" value="Genomic_DNA"/>
</dbReference>
<name>A0A7N2LQ22_QUELO</name>
<protein>
    <submittedName>
        <fullName evidence="1">Uncharacterized protein</fullName>
    </submittedName>
</protein>
<accession>A0A7N2LQ22</accession>
<dbReference type="AlphaFoldDB" id="A0A7N2LQ22"/>
<keyword evidence="2" id="KW-1185">Reference proteome</keyword>
<reference evidence="1 2" key="1">
    <citation type="journal article" date="2016" name="G3 (Bethesda)">
        <title>First Draft Assembly and Annotation of the Genome of a California Endemic Oak Quercus lobata Nee (Fagaceae).</title>
        <authorList>
            <person name="Sork V.L."/>
            <person name="Fitz-Gibbon S.T."/>
            <person name="Puiu D."/>
            <person name="Crepeau M."/>
            <person name="Gugger P.F."/>
            <person name="Sherman R."/>
            <person name="Stevens K."/>
            <person name="Langley C.H."/>
            <person name="Pellegrini M."/>
            <person name="Salzberg S.L."/>
        </authorList>
    </citation>
    <scope>NUCLEOTIDE SEQUENCE [LARGE SCALE GENOMIC DNA]</scope>
    <source>
        <strain evidence="1 2">cv. SW786</strain>
    </source>
</reference>
<evidence type="ECO:0000313" key="2">
    <source>
        <dbReference type="Proteomes" id="UP000594261"/>
    </source>
</evidence>
<dbReference type="InParanoid" id="A0A7N2LQ22"/>
<reference evidence="1" key="2">
    <citation type="submission" date="2021-01" db="UniProtKB">
        <authorList>
            <consortium name="EnsemblPlants"/>
        </authorList>
    </citation>
    <scope>IDENTIFICATION</scope>
</reference>
<dbReference type="Proteomes" id="UP000594261">
    <property type="component" value="Chromosome 5"/>
</dbReference>
<dbReference type="Gramene" id="QL05p029849:mrna">
    <property type="protein sequence ID" value="QL05p029849:mrna"/>
    <property type="gene ID" value="QL05p029849"/>
</dbReference>
<sequence length="135" mass="15801">MLETEIKRERLTNTFIDVEASRLQIADIGKQINQRRKNGSHIPKLTQLYYDTRFNSKTKQWVHPDCEHTYQEMLRVQDEHCSTPKAQPLTEEEISMMVLKLRSGYVKGLGMRPSSFLRTPAHLPQLSIFNNSRVE</sequence>